<proteinExistence type="predicted"/>
<dbReference type="KEGG" id="taj:C1A40_06835"/>
<protein>
    <submittedName>
        <fullName evidence="2">Uncharacterized protein</fullName>
    </submittedName>
</protein>
<name>A0A2I7SH23_9FLAO</name>
<keyword evidence="1" id="KW-1133">Transmembrane helix</keyword>
<keyword evidence="1" id="KW-0472">Membrane</keyword>
<gene>
    <name evidence="2" type="ORF">C1A40_06835</name>
</gene>
<feature type="transmembrane region" description="Helical" evidence="1">
    <location>
        <begin position="30"/>
        <end position="51"/>
    </location>
</feature>
<dbReference type="OrthoDB" id="1452530at2"/>
<sequence length="355" mass="40573">MSNEEQKPQQSEEVDLGQLFKVIGKGFERFFKFIASIFIGIYKLVIALLAHFYICKIWYALAIIIGFCIGYYLDSKTVKSYGANMYVETNFNSARQVYENVKQLDQLTSDQDSLRLASILNIEPSQAAKLKGFFISPSIDENQVAEMYSGFYTKLDSLSRTEMTYDRYVKSLTATNYPIHQIGVRATDKSIFKTIEPGVKQKLIDNPYLENLVLANKRNLEMEEAALLSQIQKTDSLANEYLKIRINESRKEPVQGSGTNLYMAGDSDSNGLLVDESKVIEKRLHLEELRREVNLRKAEEFGVLNIISGFPQTGYDIRKWTDKKKFVYPLVLFGLTFAFFAFLGLGKFLEAESKK</sequence>
<feature type="transmembrane region" description="Helical" evidence="1">
    <location>
        <begin position="326"/>
        <end position="345"/>
    </location>
</feature>
<keyword evidence="1" id="KW-0812">Transmembrane</keyword>
<dbReference type="Proteomes" id="UP000236592">
    <property type="component" value="Chromosome"/>
</dbReference>
<evidence type="ECO:0000313" key="2">
    <source>
        <dbReference type="EMBL" id="AUS05202.1"/>
    </source>
</evidence>
<feature type="transmembrane region" description="Helical" evidence="1">
    <location>
        <begin position="57"/>
        <end position="73"/>
    </location>
</feature>
<reference evidence="3" key="1">
    <citation type="submission" date="2018-01" db="EMBL/GenBank/DDBJ databases">
        <title>Complete genome of Tamlana sp. UJ94.</title>
        <authorList>
            <person name="Jung J."/>
            <person name="Chung D."/>
            <person name="Bae S.S."/>
            <person name="Baek K."/>
        </authorList>
    </citation>
    <scope>NUCLEOTIDE SEQUENCE [LARGE SCALE GENOMIC DNA]</scope>
    <source>
        <strain evidence="3">UJ94</strain>
    </source>
</reference>
<dbReference type="AlphaFoldDB" id="A0A2I7SH23"/>
<dbReference type="EMBL" id="CP025938">
    <property type="protein sequence ID" value="AUS05202.1"/>
    <property type="molecule type" value="Genomic_DNA"/>
</dbReference>
<evidence type="ECO:0000256" key="1">
    <source>
        <dbReference type="SAM" id="Phobius"/>
    </source>
</evidence>
<evidence type="ECO:0000313" key="3">
    <source>
        <dbReference type="Proteomes" id="UP000236592"/>
    </source>
</evidence>
<keyword evidence="3" id="KW-1185">Reference proteome</keyword>
<dbReference type="RefSeq" id="WP_102995247.1">
    <property type="nucleotide sequence ID" value="NZ_CP025938.1"/>
</dbReference>
<organism evidence="2 3">
    <name type="scientific">Pseudotamlana carrageenivorans</name>
    <dbReference type="NCBI Taxonomy" id="2069432"/>
    <lineage>
        <taxon>Bacteria</taxon>
        <taxon>Pseudomonadati</taxon>
        <taxon>Bacteroidota</taxon>
        <taxon>Flavobacteriia</taxon>
        <taxon>Flavobacteriales</taxon>
        <taxon>Flavobacteriaceae</taxon>
        <taxon>Pseudotamlana</taxon>
    </lineage>
</organism>
<accession>A0A2I7SH23</accession>